<name>A0A6N9SYW6_9HYPH</name>
<evidence type="ECO:0000313" key="1">
    <source>
        <dbReference type="EMBL" id="NDW03542.1"/>
    </source>
</evidence>
<organism evidence="1 2">
    <name type="scientific">Jiella pacifica</name>
    <dbReference type="NCBI Taxonomy" id="2696469"/>
    <lineage>
        <taxon>Bacteria</taxon>
        <taxon>Pseudomonadati</taxon>
        <taxon>Pseudomonadota</taxon>
        <taxon>Alphaproteobacteria</taxon>
        <taxon>Hyphomicrobiales</taxon>
        <taxon>Aurantimonadaceae</taxon>
        <taxon>Jiella</taxon>
    </lineage>
</organism>
<dbReference type="Proteomes" id="UP000469011">
    <property type="component" value="Unassembled WGS sequence"/>
</dbReference>
<dbReference type="EMBL" id="JAAAMG010000002">
    <property type="protein sequence ID" value="NDW03542.1"/>
    <property type="molecule type" value="Genomic_DNA"/>
</dbReference>
<dbReference type="RefSeq" id="WP_163461163.1">
    <property type="nucleotide sequence ID" value="NZ_JAAAMG010000002.1"/>
</dbReference>
<dbReference type="AlphaFoldDB" id="A0A6N9SYW6"/>
<sequence>MGSLRVLGTAAGDVGITKAKQEMKTFQRAARAIVLVGAMIVGGSPAHVQAEPFGQPISGWSLTQEAVKGEWRVRCRATRNRSGSTYRIDVYANWKWYVSVSPIPRGLNGKYPKAHMNLTDGPIDTPAYTSGNLLVFGPIEDFSLDAIAQQGGGVAVVGPTTVEVDLGDNTSTVTNSLVQCIQANS</sequence>
<proteinExistence type="predicted"/>
<protein>
    <recommendedName>
        <fullName evidence="3">Invasion protein IalB, involved in pathogenesis</fullName>
    </recommendedName>
</protein>
<accession>A0A6N9SYW6</accession>
<comment type="caution">
    <text evidence="1">The sequence shown here is derived from an EMBL/GenBank/DDBJ whole genome shotgun (WGS) entry which is preliminary data.</text>
</comment>
<evidence type="ECO:0000313" key="2">
    <source>
        <dbReference type="Proteomes" id="UP000469011"/>
    </source>
</evidence>
<evidence type="ECO:0008006" key="3">
    <source>
        <dbReference type="Google" id="ProtNLM"/>
    </source>
</evidence>
<gene>
    <name evidence="1" type="ORF">GTK09_03800</name>
</gene>
<reference evidence="1 2" key="1">
    <citation type="submission" date="2020-01" db="EMBL/GenBank/DDBJ databases">
        <title>Jiella pacifica sp. nov.</title>
        <authorList>
            <person name="Xue Z."/>
            <person name="Zhu S."/>
            <person name="Chen J."/>
            <person name="Yang J."/>
        </authorList>
    </citation>
    <scope>NUCLEOTIDE SEQUENCE [LARGE SCALE GENOMIC DNA]</scope>
    <source>
        <strain evidence="1 2">40Bstr34</strain>
    </source>
</reference>
<keyword evidence="2" id="KW-1185">Reference proteome</keyword>